<dbReference type="CDD" id="cd18042">
    <property type="entry name" value="DEXXQc_SETX"/>
    <property type="match status" value="1"/>
</dbReference>
<dbReference type="STRING" id="210143.A0A1R3I878"/>
<dbReference type="OMA" id="DWWTTKL"/>
<gene>
    <name evidence="7" type="ORF">CCACVL1_14123</name>
</gene>
<keyword evidence="8" id="KW-1185">Reference proteome</keyword>
<dbReference type="GO" id="GO:0004386">
    <property type="term" value="F:helicase activity"/>
    <property type="evidence" value="ECO:0007669"/>
    <property type="project" value="UniProtKB-KW"/>
</dbReference>
<dbReference type="EMBL" id="AWWV01010520">
    <property type="protein sequence ID" value="OMO78774.1"/>
    <property type="molecule type" value="Genomic_DNA"/>
</dbReference>
<keyword evidence="3 7" id="KW-0347">Helicase</keyword>
<evidence type="ECO:0000313" key="8">
    <source>
        <dbReference type="Proteomes" id="UP000188268"/>
    </source>
</evidence>
<evidence type="ECO:0000259" key="5">
    <source>
        <dbReference type="Pfam" id="PF13086"/>
    </source>
</evidence>
<feature type="domain" description="DNA2/NAM7 helicase-like C-terminal" evidence="6">
    <location>
        <begin position="502"/>
        <end position="685"/>
    </location>
</feature>
<evidence type="ECO:0000259" key="6">
    <source>
        <dbReference type="Pfam" id="PF13087"/>
    </source>
</evidence>
<dbReference type="InterPro" id="IPR041679">
    <property type="entry name" value="DNA2/NAM7-like_C"/>
</dbReference>
<comment type="caution">
    <text evidence="7">The sequence shown here is derived from an EMBL/GenBank/DDBJ whole genome shotgun (WGS) entry which is preliminary data.</text>
</comment>
<dbReference type="FunFam" id="3.40.50.300:FF:000326">
    <property type="entry name" value="P-loop containing nucleoside triphosphate hydrolase"/>
    <property type="match status" value="1"/>
</dbReference>
<keyword evidence="1" id="KW-0547">Nucleotide-binding</keyword>
<evidence type="ECO:0000256" key="1">
    <source>
        <dbReference type="ARBA" id="ARBA00022741"/>
    </source>
</evidence>
<evidence type="ECO:0000313" key="7">
    <source>
        <dbReference type="EMBL" id="OMO78774.1"/>
    </source>
</evidence>
<proteinExistence type="predicted"/>
<dbReference type="Pfam" id="PF13086">
    <property type="entry name" value="AAA_11"/>
    <property type="match status" value="2"/>
</dbReference>
<evidence type="ECO:0000256" key="2">
    <source>
        <dbReference type="ARBA" id="ARBA00022801"/>
    </source>
</evidence>
<dbReference type="PANTHER" id="PTHR10887">
    <property type="entry name" value="DNA2/NAM7 HELICASE FAMILY"/>
    <property type="match status" value="1"/>
</dbReference>
<dbReference type="PANTHER" id="PTHR10887:SF538">
    <property type="entry name" value="HELICASE MAGATAMA 3-RELATED"/>
    <property type="match status" value="1"/>
</dbReference>
<keyword evidence="2" id="KW-0378">Hydrolase</keyword>
<dbReference type="InterPro" id="IPR027417">
    <property type="entry name" value="P-loop_NTPase"/>
</dbReference>
<protein>
    <submittedName>
        <fullName evidence="7">Putative helicase MAGATAMA 3</fullName>
    </submittedName>
</protein>
<feature type="domain" description="DNA2/NAM7 helicase helicase" evidence="5">
    <location>
        <begin position="234"/>
        <end position="414"/>
    </location>
</feature>
<organism evidence="7 8">
    <name type="scientific">Corchorus capsularis</name>
    <name type="common">Jute</name>
    <dbReference type="NCBI Taxonomy" id="210143"/>
    <lineage>
        <taxon>Eukaryota</taxon>
        <taxon>Viridiplantae</taxon>
        <taxon>Streptophyta</taxon>
        <taxon>Embryophyta</taxon>
        <taxon>Tracheophyta</taxon>
        <taxon>Spermatophyta</taxon>
        <taxon>Magnoliopsida</taxon>
        <taxon>eudicotyledons</taxon>
        <taxon>Gunneridae</taxon>
        <taxon>Pentapetalae</taxon>
        <taxon>rosids</taxon>
        <taxon>malvids</taxon>
        <taxon>Malvales</taxon>
        <taxon>Malvaceae</taxon>
        <taxon>Grewioideae</taxon>
        <taxon>Apeibeae</taxon>
        <taxon>Corchorus</taxon>
    </lineage>
</organism>
<dbReference type="AlphaFoldDB" id="A0A1R3I878"/>
<evidence type="ECO:0000256" key="4">
    <source>
        <dbReference type="ARBA" id="ARBA00022840"/>
    </source>
</evidence>
<dbReference type="Proteomes" id="UP000188268">
    <property type="component" value="Unassembled WGS sequence"/>
</dbReference>
<keyword evidence="4" id="KW-0067">ATP-binding</keyword>
<dbReference type="CDD" id="cd18808">
    <property type="entry name" value="SF1_C_Upf1"/>
    <property type="match status" value="1"/>
</dbReference>
<accession>A0A1R3I878</accession>
<feature type="domain" description="DNA2/NAM7 helicase helicase" evidence="5">
    <location>
        <begin position="415"/>
        <end position="494"/>
    </location>
</feature>
<dbReference type="InterPro" id="IPR041677">
    <property type="entry name" value="DNA2/NAM7_AAA_11"/>
</dbReference>
<dbReference type="GO" id="GO:0005524">
    <property type="term" value="F:ATP binding"/>
    <property type="evidence" value="ECO:0007669"/>
    <property type="project" value="UniProtKB-KW"/>
</dbReference>
<dbReference type="Pfam" id="PF13087">
    <property type="entry name" value="AAA_12"/>
    <property type="match status" value="1"/>
</dbReference>
<dbReference type="OrthoDB" id="6513042at2759"/>
<dbReference type="GO" id="GO:0005694">
    <property type="term" value="C:chromosome"/>
    <property type="evidence" value="ECO:0007669"/>
    <property type="project" value="UniProtKB-ARBA"/>
</dbReference>
<evidence type="ECO:0000256" key="3">
    <source>
        <dbReference type="ARBA" id="ARBA00022806"/>
    </source>
</evidence>
<dbReference type="Gene3D" id="3.40.50.300">
    <property type="entry name" value="P-loop containing nucleotide triphosphate hydrolases"/>
    <property type="match status" value="2"/>
</dbReference>
<dbReference type="Gramene" id="OMO78774">
    <property type="protein sequence ID" value="OMO78774"/>
    <property type="gene ID" value="CCACVL1_14123"/>
</dbReference>
<dbReference type="GO" id="GO:0016787">
    <property type="term" value="F:hydrolase activity"/>
    <property type="evidence" value="ECO:0007669"/>
    <property type="project" value="UniProtKB-KW"/>
</dbReference>
<name>A0A1R3I878_COCAP</name>
<dbReference type="InterPro" id="IPR045055">
    <property type="entry name" value="DNA2/NAM7-like"/>
</dbReference>
<reference evidence="7 8" key="1">
    <citation type="submission" date="2013-09" db="EMBL/GenBank/DDBJ databases">
        <title>Corchorus capsularis genome sequencing.</title>
        <authorList>
            <person name="Alam M."/>
            <person name="Haque M.S."/>
            <person name="Islam M.S."/>
            <person name="Emdad E.M."/>
            <person name="Islam M.M."/>
            <person name="Ahmed B."/>
            <person name="Halim A."/>
            <person name="Hossen Q.M.M."/>
            <person name="Hossain M.Z."/>
            <person name="Ahmed R."/>
            <person name="Khan M.M."/>
            <person name="Islam R."/>
            <person name="Rashid M.M."/>
            <person name="Khan S.A."/>
            <person name="Rahman M.S."/>
            <person name="Alam M."/>
        </authorList>
    </citation>
    <scope>NUCLEOTIDE SEQUENCE [LARGE SCALE GENOMIC DNA]</scope>
    <source>
        <strain evidence="8">cv. CVL-1</strain>
        <tissue evidence="7">Whole seedling</tissue>
    </source>
</reference>
<dbReference type="InterPro" id="IPR047187">
    <property type="entry name" value="SF1_C_Upf1"/>
</dbReference>
<dbReference type="SUPFAM" id="SSF52540">
    <property type="entry name" value="P-loop containing nucleoside triphosphate hydrolases"/>
    <property type="match status" value="1"/>
</dbReference>
<sequence length="726" mass="81703">MEDRHRFEKIILTWDYHLLAKGSNLNLKPVKQTYKDLEEYSSTYEQLLFEEIKAQIHEDKLKEGKEEGHTLMVFSCGEEEGFHRATVGFTGDAPPWSQHDLLLLTEKAEADTMKPSSIYAFAAVEGIDTETTFFKLRMYLAGEFTTVYPYVEENSKRLEAVKEFITSDKRSLIWKMFSTVKICSLSTFRREYLALHSLGHLSFTRLILDPGRSSSFKGQGWKIPVALRNHLKEDLNDSQMKALDAGLSGQTFVLIQGPPGTGKTQTILGLLSAMLNATSGTPKYRFCYMNVQRRPELSMEEKQSHWNAASPWLMGNNPRDLIKPTDGGDGYFPITYDVPEPKIIYPTKGRCCKKVLVCAPSNSALDEIVFRVLKAGLHNESARIWHPKIVRIGLDPHHSIKDVSLDNLVTSKKDSMQGNVDSIRAAVLKDVDIVFSTLSFSGSAVLAHSTFDTVIIDEAAQAVEPATLVPLAHGCKRVFLIGDPAQLPATVISEDARNSGYSICLFERFKKAGYHVNMLTTQYRMHPKISRFPSMEFYGGALKDESDLVVTTRRSWHEFEVFGPFCFFDVHEGKESSLASGYTNDVEVEFALTLCASLLRYDLLEASSRLAFISPYKAQVELFRERSKGIKDLPEGVMDGREMDMVLLSCVRANSCGGIGFVNDARRMNVGITRAKSSLMVIGSAETLKKDVYWSKLIVSAKEQGCFFQVSKPYETFWTNELKKTY</sequence>